<dbReference type="GO" id="GO:0016740">
    <property type="term" value="F:transferase activity"/>
    <property type="evidence" value="ECO:0007669"/>
    <property type="project" value="UniProtKB-KW"/>
</dbReference>
<comment type="caution">
    <text evidence="1">The sequence shown here is derived from an EMBL/GenBank/DDBJ whole genome shotgun (WGS) entry which is preliminary data.</text>
</comment>
<keyword evidence="1" id="KW-0808">Transferase</keyword>
<dbReference type="PANTHER" id="PTHR34222">
    <property type="entry name" value="GAG_PRE-INTEGRS DOMAIN-CONTAINING PROTEIN"/>
    <property type="match status" value="1"/>
</dbReference>
<dbReference type="PANTHER" id="PTHR34222:SF99">
    <property type="entry name" value="PROTEIN, PUTATIVE-RELATED"/>
    <property type="match status" value="1"/>
</dbReference>
<dbReference type="EMBL" id="LXQA010600619">
    <property type="protein sequence ID" value="MCI61479.1"/>
    <property type="molecule type" value="Genomic_DNA"/>
</dbReference>
<feature type="non-terminal residue" evidence="1">
    <location>
        <position position="41"/>
    </location>
</feature>
<protein>
    <submittedName>
        <fullName evidence="1">Flavonol sulfotransferase-like protein</fullName>
    </submittedName>
</protein>
<proteinExistence type="predicted"/>
<accession>A0A392TJY3</accession>
<organism evidence="1 2">
    <name type="scientific">Trifolium medium</name>
    <dbReference type="NCBI Taxonomy" id="97028"/>
    <lineage>
        <taxon>Eukaryota</taxon>
        <taxon>Viridiplantae</taxon>
        <taxon>Streptophyta</taxon>
        <taxon>Embryophyta</taxon>
        <taxon>Tracheophyta</taxon>
        <taxon>Spermatophyta</taxon>
        <taxon>Magnoliopsida</taxon>
        <taxon>eudicotyledons</taxon>
        <taxon>Gunneridae</taxon>
        <taxon>Pentapetalae</taxon>
        <taxon>rosids</taxon>
        <taxon>fabids</taxon>
        <taxon>Fabales</taxon>
        <taxon>Fabaceae</taxon>
        <taxon>Papilionoideae</taxon>
        <taxon>50 kb inversion clade</taxon>
        <taxon>NPAAA clade</taxon>
        <taxon>Hologalegina</taxon>
        <taxon>IRL clade</taxon>
        <taxon>Trifolieae</taxon>
        <taxon>Trifolium</taxon>
    </lineage>
</organism>
<evidence type="ECO:0000313" key="2">
    <source>
        <dbReference type="Proteomes" id="UP000265520"/>
    </source>
</evidence>
<keyword evidence="2" id="KW-1185">Reference proteome</keyword>
<name>A0A392TJY3_9FABA</name>
<dbReference type="AlphaFoldDB" id="A0A392TJY3"/>
<dbReference type="Proteomes" id="UP000265520">
    <property type="component" value="Unassembled WGS sequence"/>
</dbReference>
<evidence type="ECO:0000313" key="1">
    <source>
        <dbReference type="EMBL" id="MCI61479.1"/>
    </source>
</evidence>
<sequence length="41" mass="4769">MRFLTGLNDEFNAVKSQILLLDPLPSITKIFSMVLQFERQN</sequence>
<reference evidence="1 2" key="1">
    <citation type="journal article" date="2018" name="Front. Plant Sci.">
        <title>Red Clover (Trifolium pratense) and Zigzag Clover (T. medium) - A Picture of Genomic Similarities and Differences.</title>
        <authorList>
            <person name="Dluhosova J."/>
            <person name="Istvanek J."/>
            <person name="Nedelnik J."/>
            <person name="Repkova J."/>
        </authorList>
    </citation>
    <scope>NUCLEOTIDE SEQUENCE [LARGE SCALE GENOMIC DNA]</scope>
    <source>
        <strain evidence="2">cv. 10/8</strain>
        <tissue evidence="1">Leaf</tissue>
    </source>
</reference>